<dbReference type="PANTHER" id="PTHR39166">
    <property type="entry name" value="BLL1166 PROTEIN"/>
    <property type="match status" value="1"/>
</dbReference>
<organism evidence="1 2">
    <name type="scientific">Alkalihalophilus pseudofirmus</name>
    <name type="common">Bacillus pseudofirmus</name>
    <dbReference type="NCBI Taxonomy" id="79885"/>
    <lineage>
        <taxon>Bacteria</taxon>
        <taxon>Bacillati</taxon>
        <taxon>Bacillota</taxon>
        <taxon>Bacilli</taxon>
        <taxon>Bacillales</taxon>
        <taxon>Bacillaceae</taxon>
        <taxon>Alkalihalophilus</taxon>
    </lineage>
</organism>
<reference evidence="1" key="1">
    <citation type="submission" date="2023-10" db="EMBL/GenBank/DDBJ databases">
        <title>Screening of Alkalihalophilus pseudofirmusBZ-TG-HK211 and Its Alleviation of Salt Stress on Rapeseed Growth.</title>
        <authorList>
            <person name="Zhao B."/>
            <person name="Guo T."/>
        </authorList>
    </citation>
    <scope>NUCLEOTIDE SEQUENCE</scope>
    <source>
        <strain evidence="1">BZ-TG-HK211</strain>
    </source>
</reference>
<dbReference type="Proteomes" id="UP001285636">
    <property type="component" value="Unassembled WGS sequence"/>
</dbReference>
<dbReference type="InterPro" id="IPR009267">
    <property type="entry name" value="NTP_transf_6"/>
</dbReference>
<evidence type="ECO:0000313" key="1">
    <source>
        <dbReference type="EMBL" id="MDV2884656.1"/>
    </source>
</evidence>
<dbReference type="EMBL" id="JAWJAY010000001">
    <property type="protein sequence ID" value="MDV2884656.1"/>
    <property type="molecule type" value="Genomic_DNA"/>
</dbReference>
<comment type="caution">
    <text evidence="1">The sequence shown here is derived from an EMBL/GenBank/DDBJ whole genome shotgun (WGS) entry which is preliminary data.</text>
</comment>
<dbReference type="Pfam" id="PF06042">
    <property type="entry name" value="NTP_transf_6"/>
    <property type="match status" value="1"/>
</dbReference>
<protein>
    <submittedName>
        <fullName evidence="1">Nucleotidyltransferase family protein</fullName>
    </submittedName>
</protein>
<evidence type="ECO:0000313" key="2">
    <source>
        <dbReference type="Proteomes" id="UP001285636"/>
    </source>
</evidence>
<dbReference type="AlphaFoldDB" id="A0AAJ2KWV5"/>
<proteinExistence type="predicted"/>
<gene>
    <name evidence="1" type="ORF">RYX45_05665</name>
</gene>
<sequence length="190" mass="22191">MLSEEEILFMIQEDEWMMDTLQTVRTLKLEDWWICAGFVRSKIWDVMHQYKKRTPLPDIDVIYFDQQHADEKTDRALEAKLHTLIPDLPWSVKNQARMHTRNQTPPYKSSVDAMSKFPETATALGVTLSPEGNLILAAPHGINDAVTLQVKPTPCFQEDPKRKEIYRNRVTKLNWKKVWAKISVYSFNKS</sequence>
<dbReference type="RefSeq" id="WP_323466115.1">
    <property type="nucleotide sequence ID" value="NZ_CP144224.1"/>
</dbReference>
<accession>A0AAJ2KWV5</accession>
<name>A0AAJ2KWV5_ALKPS</name>
<dbReference type="PANTHER" id="PTHR39166:SF1">
    <property type="entry name" value="BLL1166 PROTEIN"/>
    <property type="match status" value="1"/>
</dbReference>